<protein>
    <recommendedName>
        <fullName evidence="14">Nickel import system ATP-binding protein NikD</fullName>
        <ecNumber evidence="13">7.2.2.11</ecNumber>
    </recommendedName>
</protein>
<dbReference type="Gene3D" id="3.40.50.300">
    <property type="entry name" value="P-loop containing nucleotide triphosphate hydrolases"/>
    <property type="match status" value="1"/>
</dbReference>
<evidence type="ECO:0000256" key="1">
    <source>
        <dbReference type="ARBA" id="ARBA00004202"/>
    </source>
</evidence>
<dbReference type="OrthoDB" id="9802264at2"/>
<evidence type="ECO:0000256" key="10">
    <source>
        <dbReference type="ARBA" id="ARBA00023112"/>
    </source>
</evidence>
<gene>
    <name evidence="17" type="ORF">FZC76_10900</name>
</gene>
<dbReference type="Pfam" id="PF00005">
    <property type="entry name" value="ABC_tran"/>
    <property type="match status" value="1"/>
</dbReference>
<feature type="domain" description="ABC transporter" evidence="16">
    <location>
        <begin position="6"/>
        <end position="252"/>
    </location>
</feature>
<dbReference type="GO" id="GO:0016887">
    <property type="term" value="F:ATP hydrolysis activity"/>
    <property type="evidence" value="ECO:0007669"/>
    <property type="project" value="InterPro"/>
</dbReference>
<keyword evidence="3" id="KW-0813">Transport</keyword>
<keyword evidence="6" id="KW-0547">Nucleotide-binding</keyword>
<dbReference type="CDD" id="cd03257">
    <property type="entry name" value="ABC_NikE_OppD_transporters"/>
    <property type="match status" value="1"/>
</dbReference>
<evidence type="ECO:0000256" key="13">
    <source>
        <dbReference type="ARBA" id="ARBA00039098"/>
    </source>
</evidence>
<dbReference type="GO" id="GO:0005886">
    <property type="term" value="C:plasma membrane"/>
    <property type="evidence" value="ECO:0007669"/>
    <property type="project" value="UniProtKB-SubCell"/>
</dbReference>
<proteinExistence type="inferred from homology"/>
<keyword evidence="10" id="KW-0921">Nickel transport</keyword>
<evidence type="ECO:0000313" key="17">
    <source>
        <dbReference type="EMBL" id="TYS68242.1"/>
    </source>
</evidence>
<evidence type="ECO:0000256" key="4">
    <source>
        <dbReference type="ARBA" id="ARBA00022475"/>
    </source>
</evidence>
<evidence type="ECO:0000256" key="9">
    <source>
        <dbReference type="ARBA" id="ARBA00023065"/>
    </source>
</evidence>
<dbReference type="EMBL" id="VTEV01000004">
    <property type="protein sequence ID" value="TYS68242.1"/>
    <property type="molecule type" value="Genomic_DNA"/>
</dbReference>
<keyword evidence="5" id="KW-0533">Nickel</keyword>
<evidence type="ECO:0000256" key="5">
    <source>
        <dbReference type="ARBA" id="ARBA00022596"/>
    </source>
</evidence>
<dbReference type="InterPro" id="IPR003439">
    <property type="entry name" value="ABC_transporter-like_ATP-bd"/>
</dbReference>
<comment type="caution">
    <text evidence="17">The sequence shown here is derived from an EMBL/GenBank/DDBJ whole genome shotgun (WGS) entry which is preliminary data.</text>
</comment>
<dbReference type="GO" id="GO:0005524">
    <property type="term" value="F:ATP binding"/>
    <property type="evidence" value="ECO:0007669"/>
    <property type="project" value="UniProtKB-KW"/>
</dbReference>
<evidence type="ECO:0000256" key="3">
    <source>
        <dbReference type="ARBA" id="ARBA00022448"/>
    </source>
</evidence>
<evidence type="ECO:0000256" key="2">
    <source>
        <dbReference type="ARBA" id="ARBA00005417"/>
    </source>
</evidence>
<keyword evidence="4" id="KW-1003">Cell membrane</keyword>
<dbReference type="EC" id="7.2.2.11" evidence="13"/>
<accession>A0A5D4T166</accession>
<sequence>MSEPLLTIEDLIVEKHKESKVIISRLNLQVASGEMIGLIGESGCGKSMTARAILNLLPGQMNAKGKILYKNRNLLGLSRQEHRKLLGKEIGIIFQDYRGSFTPFIRIGKQMVETIQVHNPLSKNEAKAVALEVLAEMGLEAERVYSNYPFQLSGGQVQRAAIAMSLALKPSLLICDEVTTALDVMSGEKVLDYIEKMSKETGCAVLMITHDLTQAYKRTDRIYVMEQGEIVETGTPEVIRCHHQHPYTKKLCGCLLALPGEERRSEPTNEKVMSI</sequence>
<dbReference type="SMART" id="SM00382">
    <property type="entry name" value="AAA"/>
    <property type="match status" value="1"/>
</dbReference>
<name>A0A5D4T166_9BACI</name>
<comment type="catalytic activity">
    <reaction evidence="15">
        <text>Ni(2+)(out) + ATP + H2O = Ni(2+)(in) + ADP + phosphate + H(+)</text>
        <dbReference type="Rhea" id="RHEA:15557"/>
        <dbReference type="ChEBI" id="CHEBI:15377"/>
        <dbReference type="ChEBI" id="CHEBI:15378"/>
        <dbReference type="ChEBI" id="CHEBI:30616"/>
        <dbReference type="ChEBI" id="CHEBI:43474"/>
        <dbReference type="ChEBI" id="CHEBI:49786"/>
        <dbReference type="ChEBI" id="CHEBI:456216"/>
        <dbReference type="EC" id="7.2.2.11"/>
    </reaction>
    <physiologicalReaction direction="left-to-right" evidence="15">
        <dbReference type="Rhea" id="RHEA:15558"/>
    </physiologicalReaction>
</comment>
<dbReference type="PANTHER" id="PTHR43297:SF13">
    <property type="entry name" value="NICKEL ABC TRANSPORTER, ATP-BINDING PROTEIN"/>
    <property type="match status" value="1"/>
</dbReference>
<dbReference type="RefSeq" id="WP_148988218.1">
    <property type="nucleotide sequence ID" value="NZ_VTEV01000004.1"/>
</dbReference>
<dbReference type="InterPro" id="IPR003593">
    <property type="entry name" value="AAA+_ATPase"/>
</dbReference>
<reference evidence="17 18" key="1">
    <citation type="submission" date="2019-08" db="EMBL/GenBank/DDBJ databases">
        <title>Bacillus genomes from the desert of Cuatro Cienegas, Coahuila.</title>
        <authorList>
            <person name="Olmedo-Alvarez G."/>
        </authorList>
    </citation>
    <scope>NUCLEOTIDE SEQUENCE [LARGE SCALE GENOMIC DNA]</scope>
    <source>
        <strain evidence="17 18">CH28_1T</strain>
    </source>
</reference>
<evidence type="ECO:0000256" key="11">
    <source>
        <dbReference type="ARBA" id="ARBA00023136"/>
    </source>
</evidence>
<keyword evidence="8" id="KW-1278">Translocase</keyword>
<evidence type="ECO:0000256" key="8">
    <source>
        <dbReference type="ARBA" id="ARBA00022967"/>
    </source>
</evidence>
<comment type="similarity">
    <text evidence="2">Belongs to the ABC transporter superfamily.</text>
</comment>
<dbReference type="SUPFAM" id="SSF52540">
    <property type="entry name" value="P-loop containing nucleoside triphosphate hydrolases"/>
    <property type="match status" value="1"/>
</dbReference>
<evidence type="ECO:0000256" key="6">
    <source>
        <dbReference type="ARBA" id="ARBA00022741"/>
    </source>
</evidence>
<dbReference type="AlphaFoldDB" id="A0A5D4T166"/>
<dbReference type="GO" id="GO:0015413">
    <property type="term" value="F:ABC-type nickel transporter activity"/>
    <property type="evidence" value="ECO:0007669"/>
    <property type="project" value="UniProtKB-EC"/>
</dbReference>
<evidence type="ECO:0000256" key="14">
    <source>
        <dbReference type="ARBA" id="ARBA00044143"/>
    </source>
</evidence>
<dbReference type="STRING" id="79883.GCA_001636495_02300"/>
<keyword evidence="9" id="KW-0406">Ion transport</keyword>
<evidence type="ECO:0000256" key="15">
    <source>
        <dbReference type="ARBA" id="ARBA00048610"/>
    </source>
</evidence>
<keyword evidence="7 17" id="KW-0067">ATP-binding</keyword>
<evidence type="ECO:0000256" key="12">
    <source>
        <dbReference type="ARBA" id="ARBA00038669"/>
    </source>
</evidence>
<dbReference type="PROSITE" id="PS50893">
    <property type="entry name" value="ABC_TRANSPORTER_2"/>
    <property type="match status" value="1"/>
</dbReference>
<comment type="subunit">
    <text evidence="12">The complex is composed of two ATP-binding proteins (NikD and NikE), two transmembrane proteins (NikB and NikC) and a solute-binding protein (NikA).</text>
</comment>
<comment type="subcellular location">
    <subcellularLocation>
        <location evidence="1">Cell membrane</location>
        <topology evidence="1">Peripheral membrane protein</topology>
    </subcellularLocation>
</comment>
<dbReference type="Proteomes" id="UP000322524">
    <property type="component" value="Unassembled WGS sequence"/>
</dbReference>
<evidence type="ECO:0000256" key="7">
    <source>
        <dbReference type="ARBA" id="ARBA00022840"/>
    </source>
</evidence>
<keyword evidence="11" id="KW-0472">Membrane</keyword>
<evidence type="ECO:0000313" key="18">
    <source>
        <dbReference type="Proteomes" id="UP000322524"/>
    </source>
</evidence>
<organism evidence="17 18">
    <name type="scientific">Sutcliffiella horikoshii</name>
    <dbReference type="NCBI Taxonomy" id="79883"/>
    <lineage>
        <taxon>Bacteria</taxon>
        <taxon>Bacillati</taxon>
        <taxon>Bacillota</taxon>
        <taxon>Bacilli</taxon>
        <taxon>Bacillales</taxon>
        <taxon>Bacillaceae</taxon>
        <taxon>Sutcliffiella</taxon>
    </lineage>
</organism>
<dbReference type="InterPro" id="IPR050388">
    <property type="entry name" value="ABC_Ni/Peptide_Import"/>
</dbReference>
<evidence type="ECO:0000259" key="16">
    <source>
        <dbReference type="PROSITE" id="PS50893"/>
    </source>
</evidence>
<dbReference type="PANTHER" id="PTHR43297">
    <property type="entry name" value="OLIGOPEPTIDE TRANSPORT ATP-BINDING PROTEIN APPD"/>
    <property type="match status" value="1"/>
</dbReference>
<dbReference type="InterPro" id="IPR027417">
    <property type="entry name" value="P-loop_NTPase"/>
</dbReference>